<dbReference type="Gene3D" id="2.20.28.10">
    <property type="match status" value="1"/>
</dbReference>
<keyword evidence="1" id="KW-0472">Membrane</keyword>
<evidence type="ECO:0000256" key="1">
    <source>
        <dbReference type="SAM" id="Phobius"/>
    </source>
</evidence>
<dbReference type="CDD" id="cd00350">
    <property type="entry name" value="rubredoxin_like"/>
    <property type="match status" value="1"/>
</dbReference>
<dbReference type="RefSeq" id="XP_002502244.1">
    <property type="nucleotide sequence ID" value="XM_002502198.1"/>
</dbReference>
<evidence type="ECO:0000259" key="2">
    <source>
        <dbReference type="PROSITE" id="PS50903"/>
    </source>
</evidence>
<evidence type="ECO:0000313" key="4">
    <source>
        <dbReference type="Proteomes" id="UP000002009"/>
    </source>
</evidence>
<dbReference type="InterPro" id="IPR024934">
    <property type="entry name" value="Rubredoxin-like_dom"/>
</dbReference>
<dbReference type="Proteomes" id="UP000002009">
    <property type="component" value="Chromosome 5"/>
</dbReference>
<accession>C1E6W4</accession>
<dbReference type="OrthoDB" id="498149at2759"/>
<protein>
    <submittedName>
        <fullName evidence="3">Rubredoxin-type Fe4 protein</fullName>
    </submittedName>
</protein>
<keyword evidence="4" id="KW-1185">Reference proteome</keyword>
<dbReference type="InParanoid" id="C1E6W4"/>
<dbReference type="PROSITE" id="PS50903">
    <property type="entry name" value="RUBREDOXIN_LIKE"/>
    <property type="match status" value="1"/>
</dbReference>
<feature type="domain" description="Rubredoxin-like" evidence="2">
    <location>
        <begin position="72"/>
        <end position="110"/>
    </location>
</feature>
<dbReference type="GeneID" id="8243531"/>
<dbReference type="GO" id="GO:0005506">
    <property type="term" value="F:iron ion binding"/>
    <property type="evidence" value="ECO:0007669"/>
    <property type="project" value="InterPro"/>
</dbReference>
<reference evidence="3 4" key="1">
    <citation type="journal article" date="2009" name="Science">
        <title>Green evolution and dynamic adaptations revealed by genomes of the marine picoeukaryotes Micromonas.</title>
        <authorList>
            <person name="Worden A.Z."/>
            <person name="Lee J.H."/>
            <person name="Mock T."/>
            <person name="Rouze P."/>
            <person name="Simmons M.P."/>
            <person name="Aerts A.L."/>
            <person name="Allen A.E."/>
            <person name="Cuvelier M.L."/>
            <person name="Derelle E."/>
            <person name="Everett M.V."/>
            <person name="Foulon E."/>
            <person name="Grimwood J."/>
            <person name="Gundlach H."/>
            <person name="Henrissat B."/>
            <person name="Napoli C."/>
            <person name="McDonald S.M."/>
            <person name="Parker M.S."/>
            <person name="Rombauts S."/>
            <person name="Salamov A."/>
            <person name="Von Dassow P."/>
            <person name="Badger J.H."/>
            <person name="Coutinho P.M."/>
            <person name="Demir E."/>
            <person name="Dubchak I."/>
            <person name="Gentemann C."/>
            <person name="Eikrem W."/>
            <person name="Gready J.E."/>
            <person name="John U."/>
            <person name="Lanier W."/>
            <person name="Lindquist E.A."/>
            <person name="Lucas S."/>
            <person name="Mayer K.F."/>
            <person name="Moreau H."/>
            <person name="Not F."/>
            <person name="Otillar R."/>
            <person name="Panaud O."/>
            <person name="Pangilinan J."/>
            <person name="Paulsen I."/>
            <person name="Piegu B."/>
            <person name="Poliakov A."/>
            <person name="Robbens S."/>
            <person name="Schmutz J."/>
            <person name="Toulza E."/>
            <person name="Wyss T."/>
            <person name="Zelensky A."/>
            <person name="Zhou K."/>
            <person name="Armbrust E.V."/>
            <person name="Bhattacharya D."/>
            <person name="Goodenough U.W."/>
            <person name="Van de Peer Y."/>
            <person name="Grigoriev I.V."/>
        </authorList>
    </citation>
    <scope>NUCLEOTIDE SEQUENCE [LARGE SCALE GENOMIC DNA]</scope>
    <source>
        <strain evidence="4">RCC299 / NOUM17</strain>
    </source>
</reference>
<dbReference type="EMBL" id="CP001326">
    <property type="protein sequence ID" value="ACO63502.1"/>
    <property type="molecule type" value="Genomic_DNA"/>
</dbReference>
<evidence type="ECO:0000313" key="3">
    <source>
        <dbReference type="EMBL" id="ACO63502.1"/>
    </source>
</evidence>
<sequence>MSAVASSIRVSAPVKAGKAAAFNRGARVASVRPALPKARVSTVVRAREMGMKTDGTSATGKKPNPQFATVDGKLWVCQGCGYIYDGSLGQWAENKRCPACGERRFALKTQAEMNIAIASLGITGLFVLALYALVKLA</sequence>
<organism evidence="3 4">
    <name type="scientific">Micromonas commoda (strain RCC299 / NOUM17 / CCMP2709)</name>
    <name type="common">Picoplanktonic green alga</name>
    <dbReference type="NCBI Taxonomy" id="296587"/>
    <lineage>
        <taxon>Eukaryota</taxon>
        <taxon>Viridiplantae</taxon>
        <taxon>Chlorophyta</taxon>
        <taxon>Mamiellophyceae</taxon>
        <taxon>Mamiellales</taxon>
        <taxon>Mamiellaceae</taxon>
        <taxon>Micromonas</taxon>
    </lineage>
</organism>
<dbReference type="SUPFAM" id="SSF57802">
    <property type="entry name" value="Rubredoxin-like"/>
    <property type="match status" value="1"/>
</dbReference>
<name>C1E6W4_MICCC</name>
<feature type="transmembrane region" description="Helical" evidence="1">
    <location>
        <begin position="113"/>
        <end position="134"/>
    </location>
</feature>
<gene>
    <name evidence="3" type="ORF">MICPUN_58799</name>
</gene>
<proteinExistence type="predicted"/>
<dbReference type="AlphaFoldDB" id="C1E6W4"/>
<dbReference type="KEGG" id="mis:MICPUN_58799"/>
<keyword evidence="1" id="KW-1133">Transmembrane helix</keyword>
<keyword evidence="1" id="KW-0812">Transmembrane</keyword>